<reference evidence="1" key="1">
    <citation type="submission" date="2019-05" db="EMBL/GenBank/DDBJ databases">
        <authorList>
            <consortium name="Pathogen Informatics"/>
        </authorList>
    </citation>
    <scope>NUCLEOTIDE SEQUENCE [LARGE SCALE GENOMIC DNA]</scope>
    <source>
        <strain evidence="1">NCTC12965</strain>
    </source>
</reference>
<name>A0A4U9W7B1_SERFO</name>
<evidence type="ECO:0000313" key="1">
    <source>
        <dbReference type="EMBL" id="VTR54704.1"/>
    </source>
</evidence>
<gene>
    <name evidence="1" type="primary">hldE_2</name>
    <name evidence="1" type="ORF">NCTC12965_06803</name>
</gene>
<dbReference type="GO" id="GO:0033786">
    <property type="term" value="F:heptose-1-phosphate adenylyltransferase activity"/>
    <property type="evidence" value="ECO:0007669"/>
    <property type="project" value="TreeGrafter"/>
</dbReference>
<dbReference type="Gene3D" id="3.40.1190.20">
    <property type="match status" value="1"/>
</dbReference>
<dbReference type="GO" id="GO:0033785">
    <property type="term" value="F:heptose 7-phosphate kinase activity"/>
    <property type="evidence" value="ECO:0007669"/>
    <property type="project" value="TreeGrafter"/>
</dbReference>
<dbReference type="PANTHER" id="PTHR46969">
    <property type="entry name" value="BIFUNCTIONAL PROTEIN HLDE"/>
    <property type="match status" value="1"/>
</dbReference>
<proteinExistence type="predicted"/>
<dbReference type="PANTHER" id="PTHR46969:SF1">
    <property type="entry name" value="BIFUNCTIONAL PROTEIN HLDE"/>
    <property type="match status" value="1"/>
</dbReference>
<protein>
    <submittedName>
        <fullName evidence="1">Bifunctional protein hldE</fullName>
    </submittedName>
</protein>
<dbReference type="SUPFAM" id="SSF53613">
    <property type="entry name" value="Ribokinase-like"/>
    <property type="match status" value="1"/>
</dbReference>
<dbReference type="GO" id="GO:0005829">
    <property type="term" value="C:cytosol"/>
    <property type="evidence" value="ECO:0007669"/>
    <property type="project" value="TreeGrafter"/>
</dbReference>
<sequence>MKLVADFELSALLITRSEQGMTLLQPGREPLHLPTQAQEVFDVTGPVIR</sequence>
<dbReference type="InterPro" id="IPR029056">
    <property type="entry name" value="Ribokinase-like"/>
</dbReference>
<dbReference type="EMBL" id="CABEEZ010000133">
    <property type="protein sequence ID" value="VTR54704.1"/>
    <property type="molecule type" value="Genomic_DNA"/>
</dbReference>
<organism evidence="1">
    <name type="scientific">Serratia fonticola</name>
    <dbReference type="NCBI Taxonomy" id="47917"/>
    <lineage>
        <taxon>Bacteria</taxon>
        <taxon>Pseudomonadati</taxon>
        <taxon>Pseudomonadota</taxon>
        <taxon>Gammaproteobacteria</taxon>
        <taxon>Enterobacterales</taxon>
        <taxon>Yersiniaceae</taxon>
        <taxon>Serratia</taxon>
    </lineage>
</organism>
<dbReference type="AlphaFoldDB" id="A0A4U9W7B1"/>
<accession>A0A4U9W7B1</accession>